<proteinExistence type="inferred from homology"/>
<evidence type="ECO:0000256" key="7">
    <source>
        <dbReference type="ARBA" id="ARBA00023141"/>
    </source>
</evidence>
<dbReference type="InterPro" id="IPR001240">
    <property type="entry name" value="PRAI_dom"/>
</dbReference>
<dbReference type="HAMAP" id="MF_00135">
    <property type="entry name" value="PRAI"/>
    <property type="match status" value="1"/>
</dbReference>
<evidence type="ECO:0000256" key="3">
    <source>
        <dbReference type="ARBA" id="ARBA00012572"/>
    </source>
</evidence>
<evidence type="ECO:0000256" key="1">
    <source>
        <dbReference type="ARBA" id="ARBA00001164"/>
    </source>
</evidence>
<dbReference type="Proteomes" id="UP001589833">
    <property type="component" value="Unassembled WGS sequence"/>
</dbReference>
<evidence type="ECO:0000256" key="5">
    <source>
        <dbReference type="ARBA" id="ARBA00022605"/>
    </source>
</evidence>
<dbReference type="PANTHER" id="PTHR42894:SF1">
    <property type="entry name" value="N-(5'-PHOSPHORIBOSYL)ANTHRANILATE ISOMERASE"/>
    <property type="match status" value="1"/>
</dbReference>
<reference evidence="11 12" key="1">
    <citation type="submission" date="2024-09" db="EMBL/GenBank/DDBJ databases">
        <authorList>
            <person name="Sun Q."/>
            <person name="Mori K."/>
        </authorList>
    </citation>
    <scope>NUCLEOTIDE SEQUENCE [LARGE SCALE GENOMIC DNA]</scope>
    <source>
        <strain evidence="11 12">NCAIM B.02301</strain>
    </source>
</reference>
<dbReference type="CDD" id="cd00405">
    <property type="entry name" value="PRAI"/>
    <property type="match status" value="1"/>
</dbReference>
<dbReference type="Pfam" id="PF00697">
    <property type="entry name" value="PRAI"/>
    <property type="match status" value="1"/>
</dbReference>
<keyword evidence="12" id="KW-1185">Reference proteome</keyword>
<evidence type="ECO:0000256" key="4">
    <source>
        <dbReference type="ARBA" id="ARBA00022272"/>
    </source>
</evidence>
<dbReference type="GO" id="GO:0004640">
    <property type="term" value="F:phosphoribosylanthranilate isomerase activity"/>
    <property type="evidence" value="ECO:0007669"/>
    <property type="project" value="UniProtKB-EC"/>
</dbReference>
<protein>
    <recommendedName>
        <fullName evidence="4 9">N-(5'-phosphoribosyl)anthranilate isomerase</fullName>
        <shortName evidence="9">PRAI</shortName>
        <ecNumber evidence="3 9">5.3.1.24</ecNumber>
    </recommendedName>
</protein>
<keyword evidence="6 9" id="KW-0822">Tryptophan biosynthesis</keyword>
<sequence>MVRIKFCGLTDKYSAMAAVEAGADSIGCVFAASKRKVTPEQAKEIIESLPPYVSTVGVFVDETLDRINEIAEYCQLDLLQLHGSETPEYCRQIKRPVVKTIKVRKASDLDQAAAYKQVVRGFLLDAYVEGASGGTGHTFPWEHVAKAQGMSPIILAGGLRADNVKEAIFKTRPYAVDVSSGIETDGFKDPRKMIEFVQRVRNVSFFAQS</sequence>
<keyword evidence="7 9" id="KW-0057">Aromatic amino acid biosynthesis</keyword>
<dbReference type="InterPro" id="IPR044643">
    <property type="entry name" value="TrpF_fam"/>
</dbReference>
<evidence type="ECO:0000256" key="8">
    <source>
        <dbReference type="ARBA" id="ARBA00023235"/>
    </source>
</evidence>
<dbReference type="EMBL" id="JBHLTR010000136">
    <property type="protein sequence ID" value="MFC0562540.1"/>
    <property type="molecule type" value="Genomic_DNA"/>
</dbReference>
<gene>
    <name evidence="9" type="primary">trpF</name>
    <name evidence="11" type="ORF">ACFFH4_27330</name>
</gene>
<dbReference type="Gene3D" id="3.20.20.70">
    <property type="entry name" value="Aldolase class I"/>
    <property type="match status" value="1"/>
</dbReference>
<dbReference type="InterPro" id="IPR013785">
    <property type="entry name" value="Aldolase_TIM"/>
</dbReference>
<name>A0ABV6NP34_9BACI</name>
<keyword evidence="8 9" id="KW-0413">Isomerase</keyword>
<dbReference type="InterPro" id="IPR011060">
    <property type="entry name" value="RibuloseP-bd_barrel"/>
</dbReference>
<accession>A0ABV6NP34</accession>
<evidence type="ECO:0000256" key="9">
    <source>
        <dbReference type="HAMAP-Rule" id="MF_00135"/>
    </source>
</evidence>
<dbReference type="PANTHER" id="PTHR42894">
    <property type="entry name" value="N-(5'-PHOSPHORIBOSYL)ANTHRANILATE ISOMERASE"/>
    <property type="match status" value="1"/>
</dbReference>
<evidence type="ECO:0000313" key="12">
    <source>
        <dbReference type="Proteomes" id="UP001589833"/>
    </source>
</evidence>
<comment type="caution">
    <text evidence="11">The sequence shown here is derived from an EMBL/GenBank/DDBJ whole genome shotgun (WGS) entry which is preliminary data.</text>
</comment>
<evidence type="ECO:0000256" key="2">
    <source>
        <dbReference type="ARBA" id="ARBA00004664"/>
    </source>
</evidence>
<feature type="domain" description="N-(5'phosphoribosyl) anthranilate isomerase (PRAI)" evidence="10">
    <location>
        <begin position="5"/>
        <end position="198"/>
    </location>
</feature>
<comment type="similarity">
    <text evidence="9">Belongs to the TrpF family.</text>
</comment>
<dbReference type="NCBIfam" id="NF002298">
    <property type="entry name" value="PRK01222.1-4"/>
    <property type="match status" value="1"/>
</dbReference>
<comment type="pathway">
    <text evidence="2 9">Amino-acid biosynthesis; L-tryptophan biosynthesis; L-tryptophan from chorismate: step 3/5.</text>
</comment>
<dbReference type="EC" id="5.3.1.24" evidence="3 9"/>
<evidence type="ECO:0000313" key="11">
    <source>
        <dbReference type="EMBL" id="MFC0562540.1"/>
    </source>
</evidence>
<organism evidence="11 12">
    <name type="scientific">Halalkalibacter alkalisediminis</name>
    <dbReference type="NCBI Taxonomy" id="935616"/>
    <lineage>
        <taxon>Bacteria</taxon>
        <taxon>Bacillati</taxon>
        <taxon>Bacillota</taxon>
        <taxon>Bacilli</taxon>
        <taxon>Bacillales</taxon>
        <taxon>Bacillaceae</taxon>
        <taxon>Halalkalibacter</taxon>
    </lineage>
</organism>
<evidence type="ECO:0000259" key="10">
    <source>
        <dbReference type="Pfam" id="PF00697"/>
    </source>
</evidence>
<keyword evidence="5 9" id="KW-0028">Amino-acid biosynthesis</keyword>
<comment type="catalytic activity">
    <reaction evidence="1 9">
        <text>N-(5-phospho-beta-D-ribosyl)anthranilate = 1-(2-carboxyphenylamino)-1-deoxy-D-ribulose 5-phosphate</text>
        <dbReference type="Rhea" id="RHEA:21540"/>
        <dbReference type="ChEBI" id="CHEBI:18277"/>
        <dbReference type="ChEBI" id="CHEBI:58613"/>
        <dbReference type="EC" id="5.3.1.24"/>
    </reaction>
</comment>
<dbReference type="RefSeq" id="WP_273847588.1">
    <property type="nucleotide sequence ID" value="NZ_JAQQWT010000028.1"/>
</dbReference>
<evidence type="ECO:0000256" key="6">
    <source>
        <dbReference type="ARBA" id="ARBA00022822"/>
    </source>
</evidence>
<dbReference type="SUPFAM" id="SSF51366">
    <property type="entry name" value="Ribulose-phoshate binding barrel"/>
    <property type="match status" value="1"/>
</dbReference>